<proteinExistence type="predicted"/>
<sequence>MKTLSILFSMMLLFITASVLAQDFQGVATYKTQRKIDIKMDSTKMNDAMQTKMMEMMKKQFQKTYILTFNKTASLYKQEAELDKPQVGGDGFNVIVSSDGSDILYKNVKDKNYVDQKETMGKKFLIKDSITSIDWKLEAETKYIGEYTCFKATYTKLVPKRNFDFSSNSNKKDEAEEEEKEPEMTERTITAWYTPQIPISNGPAKYQGLPGLILEIHDGKLTIVCSQIIINPESKVEIEEPTKGKEVSQVEYDEIMDKKAKEMMERYAPRKGSNGESISITIGG</sequence>
<dbReference type="Pfam" id="PF09697">
    <property type="entry name" value="Porph_ging"/>
    <property type="match status" value="1"/>
</dbReference>
<feature type="signal peptide" evidence="2">
    <location>
        <begin position="1"/>
        <end position="21"/>
    </location>
</feature>
<evidence type="ECO:0000313" key="3">
    <source>
        <dbReference type="EMBL" id="NRD23309.1"/>
    </source>
</evidence>
<reference evidence="3 4" key="1">
    <citation type="journal article" date="2015" name="Int. J. Syst. Evol. Microbiol.">
        <title>Winogradskyella litoriviva sp. nov., isolated from coastal seawater.</title>
        <authorList>
            <person name="Nedashkovskaya O.I."/>
            <person name="Kukhlevskiy A.D."/>
            <person name="Zhukova N.V."/>
            <person name="Kim S.J."/>
            <person name="Rhee S.K."/>
            <person name="Mikhailov V.V."/>
        </authorList>
    </citation>
    <scope>NUCLEOTIDE SEQUENCE [LARGE SCALE GENOMIC DNA]</scope>
    <source>
        <strain evidence="3 4">KMM6491</strain>
    </source>
</reference>
<gene>
    <name evidence="3" type="ORF">HNV10_08650</name>
</gene>
<keyword evidence="4" id="KW-1185">Reference proteome</keyword>
<dbReference type="NCBIfam" id="TIGR01200">
    <property type="entry name" value="GLPGLI"/>
    <property type="match status" value="1"/>
</dbReference>
<evidence type="ECO:0000256" key="1">
    <source>
        <dbReference type="SAM" id="MobiDB-lite"/>
    </source>
</evidence>
<feature type="region of interest" description="Disordered" evidence="1">
    <location>
        <begin position="165"/>
        <end position="186"/>
    </location>
</feature>
<feature type="chain" id="PRO_5046482872" evidence="2">
    <location>
        <begin position="22"/>
        <end position="284"/>
    </location>
</feature>
<dbReference type="InterPro" id="IPR005901">
    <property type="entry name" value="GLPGLI"/>
</dbReference>
<evidence type="ECO:0000256" key="2">
    <source>
        <dbReference type="SAM" id="SignalP"/>
    </source>
</evidence>
<protein>
    <submittedName>
        <fullName evidence="3">GLPGLI family protein</fullName>
    </submittedName>
</protein>
<accession>A0ABX2E486</accession>
<dbReference type="RefSeq" id="WP_173300937.1">
    <property type="nucleotide sequence ID" value="NZ_JABRWQ010000003.1"/>
</dbReference>
<dbReference type="Proteomes" id="UP000805085">
    <property type="component" value="Unassembled WGS sequence"/>
</dbReference>
<name>A0ABX2E486_9FLAO</name>
<organism evidence="3 4">
    <name type="scientific">Winogradskyella litoriviva</name>
    <dbReference type="NCBI Taxonomy" id="1220182"/>
    <lineage>
        <taxon>Bacteria</taxon>
        <taxon>Pseudomonadati</taxon>
        <taxon>Bacteroidota</taxon>
        <taxon>Flavobacteriia</taxon>
        <taxon>Flavobacteriales</taxon>
        <taxon>Flavobacteriaceae</taxon>
        <taxon>Winogradskyella</taxon>
    </lineage>
</organism>
<dbReference type="EMBL" id="JABRWQ010000003">
    <property type="protein sequence ID" value="NRD23309.1"/>
    <property type="molecule type" value="Genomic_DNA"/>
</dbReference>
<evidence type="ECO:0000313" key="4">
    <source>
        <dbReference type="Proteomes" id="UP000805085"/>
    </source>
</evidence>
<keyword evidence="2" id="KW-0732">Signal</keyword>
<comment type="caution">
    <text evidence="3">The sequence shown here is derived from an EMBL/GenBank/DDBJ whole genome shotgun (WGS) entry which is preliminary data.</text>
</comment>